<evidence type="ECO:0000313" key="11">
    <source>
        <dbReference type="EMBL" id="SVA10564.1"/>
    </source>
</evidence>
<evidence type="ECO:0000256" key="6">
    <source>
        <dbReference type="ARBA" id="ARBA00022975"/>
    </source>
</evidence>
<dbReference type="SUPFAM" id="SSF51366">
    <property type="entry name" value="Ribulose-phoshate binding barrel"/>
    <property type="match status" value="1"/>
</dbReference>
<dbReference type="PANTHER" id="PTHR43375">
    <property type="entry name" value="OROTIDINE 5'-PHOSPHATE DECARBOXYLASE"/>
    <property type="match status" value="1"/>
</dbReference>
<keyword evidence="7" id="KW-0456">Lyase</keyword>
<protein>
    <recommendedName>
        <fullName evidence="4">Orotidine 5'-phosphate decarboxylase</fullName>
        <ecNumber evidence="3">4.1.1.23</ecNumber>
    </recommendedName>
    <alternativeName>
        <fullName evidence="8">OMP decarboxylase</fullName>
    </alternativeName>
</protein>
<keyword evidence="6" id="KW-0665">Pyrimidine biosynthesis</keyword>
<evidence type="ECO:0000256" key="5">
    <source>
        <dbReference type="ARBA" id="ARBA00022793"/>
    </source>
</evidence>
<evidence type="ECO:0000259" key="10">
    <source>
        <dbReference type="Pfam" id="PF00215"/>
    </source>
</evidence>
<dbReference type="NCBIfam" id="TIGR02127">
    <property type="entry name" value="pyrF_sub2"/>
    <property type="match status" value="1"/>
</dbReference>
<dbReference type="InterPro" id="IPR001754">
    <property type="entry name" value="OMPdeCOase_dom"/>
</dbReference>
<name>A0A381T4B0_9ZZZZ</name>
<comment type="pathway">
    <text evidence="1">Pyrimidine metabolism; UMP biosynthesis via de novo pathway; UMP from orotate: step 2/2.</text>
</comment>
<dbReference type="UniPathway" id="UPA00070">
    <property type="reaction ID" value="UER00120"/>
</dbReference>
<dbReference type="AlphaFoldDB" id="A0A381T4B0"/>
<dbReference type="Pfam" id="PF00215">
    <property type="entry name" value="OMPdecase"/>
    <property type="match status" value="1"/>
</dbReference>
<dbReference type="EC" id="4.1.1.23" evidence="3"/>
<dbReference type="GO" id="GO:0004590">
    <property type="term" value="F:orotidine-5'-phosphate decarboxylase activity"/>
    <property type="evidence" value="ECO:0007669"/>
    <property type="project" value="UniProtKB-EC"/>
</dbReference>
<dbReference type="Gene3D" id="3.20.20.70">
    <property type="entry name" value="Aldolase class I"/>
    <property type="match status" value="1"/>
</dbReference>
<dbReference type="GO" id="GO:0044205">
    <property type="term" value="P:'de novo' UMP biosynthetic process"/>
    <property type="evidence" value="ECO:0007669"/>
    <property type="project" value="UniProtKB-UniPathway"/>
</dbReference>
<comment type="similarity">
    <text evidence="2">Belongs to the OMP decarboxylase family. Type 2 subfamily.</text>
</comment>
<organism evidence="11">
    <name type="scientific">marine metagenome</name>
    <dbReference type="NCBI Taxonomy" id="408172"/>
    <lineage>
        <taxon>unclassified sequences</taxon>
        <taxon>metagenomes</taxon>
        <taxon>ecological metagenomes</taxon>
    </lineage>
</organism>
<evidence type="ECO:0000256" key="1">
    <source>
        <dbReference type="ARBA" id="ARBA00004861"/>
    </source>
</evidence>
<dbReference type="InterPro" id="IPR011060">
    <property type="entry name" value="RibuloseP-bd_barrel"/>
</dbReference>
<comment type="catalytic activity">
    <reaction evidence="9">
        <text>orotidine 5'-phosphate + H(+) = UMP + CO2</text>
        <dbReference type="Rhea" id="RHEA:11596"/>
        <dbReference type="ChEBI" id="CHEBI:15378"/>
        <dbReference type="ChEBI" id="CHEBI:16526"/>
        <dbReference type="ChEBI" id="CHEBI:57538"/>
        <dbReference type="ChEBI" id="CHEBI:57865"/>
        <dbReference type="EC" id="4.1.1.23"/>
    </reaction>
</comment>
<proteinExistence type="inferred from homology"/>
<dbReference type="InterPro" id="IPR013785">
    <property type="entry name" value="Aldolase_TIM"/>
</dbReference>
<feature type="non-terminal residue" evidence="11">
    <location>
        <position position="131"/>
    </location>
</feature>
<evidence type="ECO:0000256" key="2">
    <source>
        <dbReference type="ARBA" id="ARBA00008847"/>
    </source>
</evidence>
<gene>
    <name evidence="11" type="ORF">METZ01_LOCUS63418</name>
</gene>
<feature type="domain" description="Orotidine 5'-phosphate decarboxylase" evidence="10">
    <location>
        <begin position="17"/>
        <end position="131"/>
    </location>
</feature>
<dbReference type="GO" id="GO:0006207">
    <property type="term" value="P:'de novo' pyrimidine nucleobase biosynthetic process"/>
    <property type="evidence" value="ECO:0007669"/>
    <property type="project" value="InterPro"/>
</dbReference>
<keyword evidence="5" id="KW-0210">Decarboxylase</keyword>
<dbReference type="PANTHER" id="PTHR43375:SF1">
    <property type="entry name" value="OROTIDINE 5'-PHOSPHATE DECARBOXYLASE"/>
    <property type="match status" value="1"/>
</dbReference>
<evidence type="ECO:0000256" key="7">
    <source>
        <dbReference type="ARBA" id="ARBA00023239"/>
    </source>
</evidence>
<reference evidence="11" key="1">
    <citation type="submission" date="2018-05" db="EMBL/GenBank/DDBJ databases">
        <authorList>
            <person name="Lanie J.A."/>
            <person name="Ng W.-L."/>
            <person name="Kazmierczak K.M."/>
            <person name="Andrzejewski T.M."/>
            <person name="Davidsen T.M."/>
            <person name="Wayne K.J."/>
            <person name="Tettelin H."/>
            <person name="Glass J.I."/>
            <person name="Rusch D."/>
            <person name="Podicherti R."/>
            <person name="Tsui H.-C.T."/>
            <person name="Winkler M.E."/>
        </authorList>
    </citation>
    <scope>NUCLEOTIDE SEQUENCE</scope>
</reference>
<dbReference type="EMBL" id="UINC01003946">
    <property type="protein sequence ID" value="SVA10564.1"/>
    <property type="molecule type" value="Genomic_DNA"/>
</dbReference>
<sequence>MDINDLVKEIKRKKSFLCLGLDSDISKIPSFLLDDPDPVFSFNKQMVDSLNEIITAVKINTAFYEENGSKGWITLEKTINYINSKYPELFTIADAKRGDIGNTSNKYAKAFFDTLSFDSITVSPYMGNDSV</sequence>
<accession>A0A381T4B0</accession>
<dbReference type="InterPro" id="IPR011995">
    <property type="entry name" value="OMPdecase_type-2"/>
</dbReference>
<evidence type="ECO:0000256" key="3">
    <source>
        <dbReference type="ARBA" id="ARBA00012321"/>
    </source>
</evidence>
<evidence type="ECO:0000256" key="8">
    <source>
        <dbReference type="ARBA" id="ARBA00033428"/>
    </source>
</evidence>
<evidence type="ECO:0000256" key="9">
    <source>
        <dbReference type="ARBA" id="ARBA00049157"/>
    </source>
</evidence>
<evidence type="ECO:0000256" key="4">
    <source>
        <dbReference type="ARBA" id="ARBA00021923"/>
    </source>
</evidence>